<comment type="catalytic activity">
    <reaction evidence="1">
        <text>Endohydrolysis of (1-&gt;3)- or (1-&gt;4)-linkages in beta-D-glucans when the glucose residue whose reducing group is involved in the linkage to be hydrolyzed is itself substituted at C-3.</text>
        <dbReference type="EC" id="3.2.1.6"/>
    </reaction>
</comment>
<dbReference type="InterPro" id="IPR000757">
    <property type="entry name" value="Beta-glucanase-like"/>
</dbReference>
<keyword evidence="5" id="KW-0326">Glycosidase</keyword>
<dbReference type="Pfam" id="PF26113">
    <property type="entry name" value="GH16_XgeA"/>
    <property type="match status" value="1"/>
</dbReference>
<dbReference type="EC" id="3.2.1.6" evidence="3"/>
<evidence type="ECO:0000256" key="5">
    <source>
        <dbReference type="ARBA" id="ARBA00023295"/>
    </source>
</evidence>
<dbReference type="GO" id="GO:0052861">
    <property type="term" value="F:endo-1,3(4)-beta-glucanase activity"/>
    <property type="evidence" value="ECO:0007669"/>
    <property type="project" value="UniProtKB-EC"/>
</dbReference>
<dbReference type="PROSITE" id="PS51762">
    <property type="entry name" value="GH16_2"/>
    <property type="match status" value="1"/>
</dbReference>
<keyword evidence="6" id="KW-0812">Transmembrane</keyword>
<comment type="similarity">
    <text evidence="2">Belongs to the glycosyl hydrolase 16 family.</text>
</comment>
<evidence type="ECO:0000256" key="4">
    <source>
        <dbReference type="ARBA" id="ARBA00022801"/>
    </source>
</evidence>
<evidence type="ECO:0000256" key="1">
    <source>
        <dbReference type="ARBA" id="ARBA00000124"/>
    </source>
</evidence>
<gene>
    <name evidence="8" type="ORF">EJ03DRAFT_290381</name>
</gene>
<dbReference type="PANTHER" id="PTHR10963">
    <property type="entry name" value="GLYCOSYL HYDROLASE-RELATED"/>
    <property type="match status" value="1"/>
</dbReference>
<dbReference type="PANTHER" id="PTHR10963:SF42">
    <property type="entry name" value="PUTATIVE (AFU_ORTHOLOGUE AFUA_5G02280)-RELATED"/>
    <property type="match status" value="1"/>
</dbReference>
<evidence type="ECO:0000313" key="9">
    <source>
        <dbReference type="Proteomes" id="UP000799436"/>
    </source>
</evidence>
<keyword evidence="6" id="KW-0472">Membrane</keyword>
<reference evidence="8" key="1">
    <citation type="journal article" date="2020" name="Stud. Mycol.">
        <title>101 Dothideomycetes genomes: a test case for predicting lifestyles and emergence of pathogens.</title>
        <authorList>
            <person name="Haridas S."/>
            <person name="Albert R."/>
            <person name="Binder M."/>
            <person name="Bloem J."/>
            <person name="Labutti K."/>
            <person name="Salamov A."/>
            <person name="Andreopoulos B."/>
            <person name="Baker S."/>
            <person name="Barry K."/>
            <person name="Bills G."/>
            <person name="Bluhm B."/>
            <person name="Cannon C."/>
            <person name="Castanera R."/>
            <person name="Culley D."/>
            <person name="Daum C."/>
            <person name="Ezra D."/>
            <person name="Gonzalez J."/>
            <person name="Henrissat B."/>
            <person name="Kuo A."/>
            <person name="Liang C."/>
            <person name="Lipzen A."/>
            <person name="Lutzoni F."/>
            <person name="Magnuson J."/>
            <person name="Mondo S."/>
            <person name="Nolan M."/>
            <person name="Ohm R."/>
            <person name="Pangilinan J."/>
            <person name="Park H.-J."/>
            <person name="Ramirez L."/>
            <person name="Alfaro M."/>
            <person name="Sun H."/>
            <person name="Tritt A."/>
            <person name="Yoshinaga Y."/>
            <person name="Zwiers L.-H."/>
            <person name="Turgeon B."/>
            <person name="Goodwin S."/>
            <person name="Spatafora J."/>
            <person name="Crous P."/>
            <person name="Grigoriev I."/>
        </authorList>
    </citation>
    <scope>NUCLEOTIDE SEQUENCE</scope>
    <source>
        <strain evidence="8">CBS 116005</strain>
    </source>
</reference>
<dbReference type="OrthoDB" id="192832at2759"/>
<evidence type="ECO:0000313" key="8">
    <source>
        <dbReference type="EMBL" id="KAF2770894.1"/>
    </source>
</evidence>
<dbReference type="Proteomes" id="UP000799436">
    <property type="component" value="Unassembled WGS sequence"/>
</dbReference>
<feature type="transmembrane region" description="Helical" evidence="6">
    <location>
        <begin position="47"/>
        <end position="68"/>
    </location>
</feature>
<feature type="domain" description="GH16" evidence="7">
    <location>
        <begin position="76"/>
        <end position="345"/>
    </location>
</feature>
<evidence type="ECO:0000259" key="7">
    <source>
        <dbReference type="PROSITE" id="PS51762"/>
    </source>
</evidence>
<keyword evidence="6" id="KW-1133">Transmembrane helix</keyword>
<evidence type="ECO:0000256" key="6">
    <source>
        <dbReference type="SAM" id="Phobius"/>
    </source>
</evidence>
<accession>A0A6G1LFF4</accession>
<dbReference type="GO" id="GO:0009251">
    <property type="term" value="P:glucan catabolic process"/>
    <property type="evidence" value="ECO:0007669"/>
    <property type="project" value="TreeGrafter"/>
</dbReference>
<proteinExistence type="inferred from homology"/>
<evidence type="ECO:0000256" key="2">
    <source>
        <dbReference type="ARBA" id="ARBA00006865"/>
    </source>
</evidence>
<organism evidence="8 9">
    <name type="scientific">Teratosphaeria nubilosa</name>
    <dbReference type="NCBI Taxonomy" id="161662"/>
    <lineage>
        <taxon>Eukaryota</taxon>
        <taxon>Fungi</taxon>
        <taxon>Dikarya</taxon>
        <taxon>Ascomycota</taxon>
        <taxon>Pezizomycotina</taxon>
        <taxon>Dothideomycetes</taxon>
        <taxon>Dothideomycetidae</taxon>
        <taxon>Mycosphaerellales</taxon>
        <taxon>Teratosphaeriaceae</taxon>
        <taxon>Teratosphaeria</taxon>
    </lineage>
</organism>
<dbReference type="SUPFAM" id="SSF49899">
    <property type="entry name" value="Concanavalin A-like lectins/glucanases"/>
    <property type="match status" value="1"/>
</dbReference>
<dbReference type="FunFam" id="2.60.120.200:FF:000114">
    <property type="entry name" value="Probable endo-1,3(4)-beta-glucanase NFIA_089530"/>
    <property type="match status" value="1"/>
</dbReference>
<dbReference type="AlphaFoldDB" id="A0A6G1LFF4"/>
<dbReference type="CDD" id="cd02181">
    <property type="entry name" value="GH16_fungal_Lam16A_glucanase"/>
    <property type="match status" value="1"/>
</dbReference>
<keyword evidence="4" id="KW-0378">Hydrolase</keyword>
<dbReference type="InterPro" id="IPR013320">
    <property type="entry name" value="ConA-like_dom_sf"/>
</dbReference>
<dbReference type="InterPro" id="IPR050546">
    <property type="entry name" value="Glycosyl_Hydrlase_16"/>
</dbReference>
<dbReference type="Gene3D" id="2.60.120.200">
    <property type="match status" value="1"/>
</dbReference>
<name>A0A6G1LFF4_9PEZI</name>
<dbReference type="EMBL" id="ML995822">
    <property type="protein sequence ID" value="KAF2770894.1"/>
    <property type="molecule type" value="Genomic_DNA"/>
</dbReference>
<sequence>MPYYNKPGSSFAIISDRGDAYGPPPSYDKAQQPPGSKWAPRNWSKKAWLGVIAAVAVVIAAIIIGAVLGSKANSYPDYSKLTYTLNKTYSGTGFFDDFQYYTGYDTSSGFVHYVPAATASQYNLTYASSDRAVLRVDTTTQNASTGRFSVRITSETQWNDGLFIFDVLHSPYGCSTWPALWLSDPSNWPYNGEIDVMEAVNKANTGNQMTLHTTDDCKMNAKRKETGTAIDKNCWNETNDNAGCGVKGNVATYGEEFNENGGGIYAMELRDAGIRIWFWTHDDMPSDIPTDVSNTTAPDPSTWGEALADFPNTHCDISSHFKNQSLIANIDLCGDWAGATSVYSTEDGCPGTCEDFVANNATAFDTAYWEWASWRVYTAS</sequence>
<evidence type="ECO:0000256" key="3">
    <source>
        <dbReference type="ARBA" id="ARBA00012599"/>
    </source>
</evidence>
<keyword evidence="9" id="KW-1185">Reference proteome</keyword>
<protein>
    <recommendedName>
        <fullName evidence="3">endo-1,3(4)-beta-glucanase</fullName>
        <ecNumber evidence="3">3.2.1.6</ecNumber>
    </recommendedName>
</protein>